<evidence type="ECO:0000313" key="3">
    <source>
        <dbReference type="Proteomes" id="UP000050761"/>
    </source>
</evidence>
<protein>
    <submittedName>
        <fullName evidence="4">UVR domain-containing protein</fullName>
    </submittedName>
</protein>
<evidence type="ECO:0000256" key="1">
    <source>
        <dbReference type="SAM" id="MobiDB-lite"/>
    </source>
</evidence>
<evidence type="ECO:0000313" key="4">
    <source>
        <dbReference type="WBParaSite" id="HPBE_0001436801-mRNA-1"/>
    </source>
</evidence>
<name>A0A183FZZ1_HELPZ</name>
<reference evidence="4" key="2">
    <citation type="submission" date="2019-09" db="UniProtKB">
        <authorList>
            <consortium name="WormBaseParasite"/>
        </authorList>
    </citation>
    <scope>IDENTIFICATION</scope>
</reference>
<gene>
    <name evidence="2" type="ORF">HPBE_LOCUS14369</name>
</gene>
<feature type="compositionally biased region" description="Basic and acidic residues" evidence="1">
    <location>
        <begin position="62"/>
        <end position="75"/>
    </location>
</feature>
<evidence type="ECO:0000313" key="2">
    <source>
        <dbReference type="EMBL" id="VDO99417.1"/>
    </source>
</evidence>
<accession>A0A183FZZ1</accession>
<dbReference type="EMBL" id="UZAH01028332">
    <property type="protein sequence ID" value="VDO99417.1"/>
    <property type="molecule type" value="Genomic_DNA"/>
</dbReference>
<organism evidence="3 4">
    <name type="scientific">Heligmosomoides polygyrus</name>
    <name type="common">Parasitic roundworm</name>
    <dbReference type="NCBI Taxonomy" id="6339"/>
    <lineage>
        <taxon>Eukaryota</taxon>
        <taxon>Metazoa</taxon>
        <taxon>Ecdysozoa</taxon>
        <taxon>Nematoda</taxon>
        <taxon>Chromadorea</taxon>
        <taxon>Rhabditida</taxon>
        <taxon>Rhabditina</taxon>
        <taxon>Rhabditomorpha</taxon>
        <taxon>Strongyloidea</taxon>
        <taxon>Heligmosomidae</taxon>
        <taxon>Heligmosomoides</taxon>
    </lineage>
</organism>
<feature type="compositionally biased region" description="Low complexity" evidence="1">
    <location>
        <begin position="1"/>
        <end position="11"/>
    </location>
</feature>
<dbReference type="Proteomes" id="UP000050761">
    <property type="component" value="Unassembled WGS sequence"/>
</dbReference>
<sequence length="120" mass="13564">MAASDEAAAAAREVRNSTEPVADMEHVEAMECQEARALTPTERDKELEQLKALLVEKQQELREAQQRAEQAERACARASENPQADKERCIPEWALAAAELERLDQGRVRAIFEEADEFIR</sequence>
<reference evidence="2 3" key="1">
    <citation type="submission" date="2018-11" db="EMBL/GenBank/DDBJ databases">
        <authorList>
            <consortium name="Pathogen Informatics"/>
        </authorList>
    </citation>
    <scope>NUCLEOTIDE SEQUENCE [LARGE SCALE GENOMIC DNA]</scope>
</reference>
<keyword evidence="3" id="KW-1185">Reference proteome</keyword>
<feature type="region of interest" description="Disordered" evidence="1">
    <location>
        <begin position="62"/>
        <end position="86"/>
    </location>
</feature>
<accession>A0A3P8ARD1</accession>
<dbReference type="AlphaFoldDB" id="A0A183FZZ1"/>
<proteinExistence type="predicted"/>
<dbReference type="WBParaSite" id="HPBE_0001436801-mRNA-1">
    <property type="protein sequence ID" value="HPBE_0001436801-mRNA-1"/>
    <property type="gene ID" value="HPBE_0001436801"/>
</dbReference>
<feature type="region of interest" description="Disordered" evidence="1">
    <location>
        <begin position="1"/>
        <end position="22"/>
    </location>
</feature>